<dbReference type="GO" id="GO:0008270">
    <property type="term" value="F:zinc ion binding"/>
    <property type="evidence" value="ECO:0007669"/>
    <property type="project" value="UniProtKB-KW"/>
</dbReference>
<sequence length="306" mass="34345">MALAEENDVIIKEGAKKAYESSVCSIPFPPLKKWDGAKLISRPKIIKSILRSKFTFKAEALKDVTINKLSSAPAKGNKSSSASKVDSAPAGILKSVKIEDDPSLAIVMKEVIVNGNLGSPVASASASAEGLIPFKTAEQKIAKKKHQEGLDKTYDRFQKLISQLEIHDEVISQEDANLKLLRSLPSAWNNIVLIMRNKSYPDTLSMDDLYNNLKVYEFEIKDLEHIDTDDLKEIDLKWKVVMLTMRVKRFIKKIGRKLDLNGKETVSFGRTKVECYNCHRRGHFSTECKALRIQGNRNRDAPTRNA</sequence>
<dbReference type="InterPro" id="IPR001878">
    <property type="entry name" value="Znf_CCHC"/>
</dbReference>
<proteinExistence type="predicted"/>
<protein>
    <submittedName>
        <fullName evidence="3">Ribonuclease H-like domain-containing protein</fullName>
    </submittedName>
</protein>
<gene>
    <name evidence="3" type="ORF">Tci_022272</name>
</gene>
<dbReference type="SUPFAM" id="SSF57756">
    <property type="entry name" value="Retrovirus zinc finger-like domains"/>
    <property type="match status" value="1"/>
</dbReference>
<dbReference type="Pfam" id="PF14223">
    <property type="entry name" value="Retrotran_gag_2"/>
    <property type="match status" value="1"/>
</dbReference>
<dbReference type="Gene3D" id="4.10.60.10">
    <property type="entry name" value="Zinc finger, CCHC-type"/>
    <property type="match status" value="1"/>
</dbReference>
<keyword evidence="1" id="KW-0863">Zinc-finger</keyword>
<keyword evidence="1" id="KW-0862">Zinc</keyword>
<comment type="caution">
    <text evidence="3">The sequence shown here is derived from an EMBL/GenBank/DDBJ whole genome shotgun (WGS) entry which is preliminary data.</text>
</comment>
<accession>A0A6L2KQZ7</accession>
<organism evidence="3">
    <name type="scientific">Tanacetum cinerariifolium</name>
    <name type="common">Dalmatian daisy</name>
    <name type="synonym">Chrysanthemum cinerariifolium</name>
    <dbReference type="NCBI Taxonomy" id="118510"/>
    <lineage>
        <taxon>Eukaryota</taxon>
        <taxon>Viridiplantae</taxon>
        <taxon>Streptophyta</taxon>
        <taxon>Embryophyta</taxon>
        <taxon>Tracheophyta</taxon>
        <taxon>Spermatophyta</taxon>
        <taxon>Magnoliopsida</taxon>
        <taxon>eudicotyledons</taxon>
        <taxon>Gunneridae</taxon>
        <taxon>Pentapetalae</taxon>
        <taxon>asterids</taxon>
        <taxon>campanulids</taxon>
        <taxon>Asterales</taxon>
        <taxon>Asteraceae</taxon>
        <taxon>Asteroideae</taxon>
        <taxon>Anthemideae</taxon>
        <taxon>Anthemidinae</taxon>
        <taxon>Tanacetum</taxon>
    </lineage>
</organism>
<name>A0A6L2KQZ7_TANCI</name>
<reference evidence="3" key="1">
    <citation type="journal article" date="2019" name="Sci. Rep.">
        <title>Draft genome of Tanacetum cinerariifolium, the natural source of mosquito coil.</title>
        <authorList>
            <person name="Yamashiro T."/>
            <person name="Shiraishi A."/>
            <person name="Satake H."/>
            <person name="Nakayama K."/>
        </authorList>
    </citation>
    <scope>NUCLEOTIDE SEQUENCE</scope>
</reference>
<evidence type="ECO:0000259" key="2">
    <source>
        <dbReference type="PROSITE" id="PS50158"/>
    </source>
</evidence>
<feature type="domain" description="CCHC-type" evidence="2">
    <location>
        <begin position="275"/>
        <end position="289"/>
    </location>
</feature>
<keyword evidence="1" id="KW-0479">Metal-binding</keyword>
<dbReference type="PROSITE" id="PS50158">
    <property type="entry name" value="ZF_CCHC"/>
    <property type="match status" value="1"/>
</dbReference>
<evidence type="ECO:0000313" key="3">
    <source>
        <dbReference type="EMBL" id="GEU50294.1"/>
    </source>
</evidence>
<dbReference type="AlphaFoldDB" id="A0A6L2KQZ7"/>
<evidence type="ECO:0000256" key="1">
    <source>
        <dbReference type="PROSITE-ProRule" id="PRU00047"/>
    </source>
</evidence>
<dbReference type="EMBL" id="BKCJ010002693">
    <property type="protein sequence ID" value="GEU50294.1"/>
    <property type="molecule type" value="Genomic_DNA"/>
</dbReference>
<dbReference type="InterPro" id="IPR036875">
    <property type="entry name" value="Znf_CCHC_sf"/>
</dbReference>
<dbReference type="GO" id="GO:0003676">
    <property type="term" value="F:nucleic acid binding"/>
    <property type="evidence" value="ECO:0007669"/>
    <property type="project" value="InterPro"/>
</dbReference>